<dbReference type="Pfam" id="PF00135">
    <property type="entry name" value="COesterase"/>
    <property type="match status" value="2"/>
</dbReference>
<dbReference type="InterPro" id="IPR029058">
    <property type="entry name" value="AB_hydrolase_fold"/>
</dbReference>
<dbReference type="AlphaFoldDB" id="A0A2A9NPW3"/>
<proteinExistence type="inferred from homology"/>
<accession>A0A2A9NPW3</accession>
<reference evidence="5 6" key="1">
    <citation type="submission" date="2014-02" db="EMBL/GenBank/DDBJ databases">
        <title>Transposable element dynamics among asymbiotic and ectomycorrhizal Amanita fungi.</title>
        <authorList>
            <consortium name="DOE Joint Genome Institute"/>
            <person name="Hess J."/>
            <person name="Skrede I."/>
            <person name="Wolfe B."/>
            <person name="LaButti K."/>
            <person name="Ohm R.A."/>
            <person name="Grigoriev I.V."/>
            <person name="Pringle A."/>
        </authorList>
    </citation>
    <scope>NUCLEOTIDE SEQUENCE [LARGE SCALE GENOMIC DNA]</scope>
    <source>
        <strain evidence="5 6">SKay4041</strain>
    </source>
</reference>
<evidence type="ECO:0000313" key="5">
    <source>
        <dbReference type="EMBL" id="PFH49723.1"/>
    </source>
</evidence>
<dbReference type="Gene3D" id="3.40.50.1820">
    <property type="entry name" value="alpha/beta hydrolase"/>
    <property type="match status" value="1"/>
</dbReference>
<name>A0A2A9NPW3_9AGAR</name>
<dbReference type="EMBL" id="KZ302021">
    <property type="protein sequence ID" value="PFH49723.1"/>
    <property type="molecule type" value="Genomic_DNA"/>
</dbReference>
<evidence type="ECO:0000259" key="4">
    <source>
        <dbReference type="Pfam" id="PF00135"/>
    </source>
</evidence>
<feature type="domain" description="Carboxylesterase type B" evidence="4">
    <location>
        <begin position="17"/>
        <end position="327"/>
    </location>
</feature>
<dbReference type="GO" id="GO:0052689">
    <property type="term" value="F:carboxylic ester hydrolase activity"/>
    <property type="evidence" value="ECO:0007669"/>
    <property type="project" value="TreeGrafter"/>
</dbReference>
<keyword evidence="2 3" id="KW-0378">Hydrolase</keyword>
<gene>
    <name evidence="5" type="ORF">AMATHDRAFT_147073</name>
</gene>
<dbReference type="STRING" id="703135.A0A2A9NPW3"/>
<dbReference type="InterPro" id="IPR019826">
    <property type="entry name" value="Carboxylesterase_B_AS"/>
</dbReference>
<organism evidence="5 6">
    <name type="scientific">Amanita thiersii Skay4041</name>
    <dbReference type="NCBI Taxonomy" id="703135"/>
    <lineage>
        <taxon>Eukaryota</taxon>
        <taxon>Fungi</taxon>
        <taxon>Dikarya</taxon>
        <taxon>Basidiomycota</taxon>
        <taxon>Agaricomycotina</taxon>
        <taxon>Agaricomycetes</taxon>
        <taxon>Agaricomycetidae</taxon>
        <taxon>Agaricales</taxon>
        <taxon>Pluteineae</taxon>
        <taxon>Amanitaceae</taxon>
        <taxon>Amanita</taxon>
    </lineage>
</organism>
<dbReference type="OrthoDB" id="408631at2759"/>
<dbReference type="PANTHER" id="PTHR43918:SF4">
    <property type="entry name" value="CARBOXYLIC ESTER HYDROLASE"/>
    <property type="match status" value="1"/>
</dbReference>
<dbReference type="PANTHER" id="PTHR43918">
    <property type="entry name" value="ACETYLCHOLINESTERASE"/>
    <property type="match status" value="1"/>
</dbReference>
<dbReference type="PROSITE" id="PS00122">
    <property type="entry name" value="CARBOXYLESTERASE_B_1"/>
    <property type="match status" value="1"/>
</dbReference>
<dbReference type="InterPro" id="IPR050654">
    <property type="entry name" value="AChE-related_enzymes"/>
</dbReference>
<evidence type="ECO:0000256" key="1">
    <source>
        <dbReference type="ARBA" id="ARBA00005964"/>
    </source>
</evidence>
<dbReference type="InterPro" id="IPR002018">
    <property type="entry name" value="CarbesteraseB"/>
</dbReference>
<protein>
    <recommendedName>
        <fullName evidence="3">Carboxylic ester hydrolase</fullName>
        <ecNumber evidence="3">3.1.1.-</ecNumber>
    </recommendedName>
</protein>
<dbReference type="SUPFAM" id="SSF53474">
    <property type="entry name" value="alpha/beta-Hydrolases"/>
    <property type="match status" value="1"/>
</dbReference>
<sequence length="496" mass="52953">MTYLAPLEAGQTGDGLHVHTRQGDVVGTLVLPTVRQFLGIPYAVSRRWEPPRLPPVRTKSFNASSFGDSCPQDLNAIALKFLELTGLPTMEVVESEECQSVNIWAPSVGRPQKTAVMIWIHGGSFTFGTSNTPIYDGQNIVRDHDDVVVVSFNYRLNIFGHPGAPQLAGRNQSQNFGTLDIEAAIQWVHANIAAFGGDPERIILFGESAGAVATDIYAFLHPNGSIVKGSLGIFSPASMALNPASWNGIASIVGCGNDTSAEQLACMKAVPTKKLENAVIDSNTTFRPLADNITIFTDTAARGAAGNFLRVPLLGGTTAQEGDIFVLVSELLELGIAIPGVTQTASEFTTLTLFSCPASFTAKSRADATVPTWRYQYQAIFPDISTRPDLRAYHGSEIPIVFGTYNRSIATPAEISLSEYVQTVWVTFARNPRSGLFDLGWPSYDPDADSLALLGGSLNETGVAFTKPAFIDFPCAFEGALAAAAEAFNAALLGGP</sequence>
<dbReference type="Proteomes" id="UP000242287">
    <property type="component" value="Unassembled WGS sequence"/>
</dbReference>
<feature type="domain" description="Carboxylesterase type B" evidence="4">
    <location>
        <begin position="343"/>
        <end position="450"/>
    </location>
</feature>
<evidence type="ECO:0000313" key="6">
    <source>
        <dbReference type="Proteomes" id="UP000242287"/>
    </source>
</evidence>
<evidence type="ECO:0000256" key="3">
    <source>
        <dbReference type="RuleBase" id="RU361235"/>
    </source>
</evidence>
<comment type="similarity">
    <text evidence="1 3">Belongs to the type-B carboxylesterase/lipase family.</text>
</comment>
<keyword evidence="6" id="KW-1185">Reference proteome</keyword>
<dbReference type="EC" id="3.1.1.-" evidence="3"/>
<evidence type="ECO:0000256" key="2">
    <source>
        <dbReference type="ARBA" id="ARBA00022801"/>
    </source>
</evidence>